<dbReference type="RefSeq" id="WP_073070349.1">
    <property type="nucleotide sequence ID" value="NZ_MPPI01000006.1"/>
</dbReference>
<reference evidence="2 3" key="1">
    <citation type="submission" date="2018-02" db="EMBL/GenBank/DDBJ databases">
        <authorList>
            <person name="Cohen D.B."/>
            <person name="Kent A.D."/>
        </authorList>
    </citation>
    <scope>NUCLEOTIDE SEQUENCE [LARGE SCALE GENOMIC DNA]</scope>
    <source>
        <strain evidence="2 3">ULC007</strain>
    </source>
</reference>
<accession>A0A2T1DJ02</accession>
<evidence type="ECO:0000313" key="2">
    <source>
        <dbReference type="EMBL" id="PSB20435.1"/>
    </source>
</evidence>
<dbReference type="STRING" id="1920490.GCA_001895925_04088"/>
<dbReference type="OrthoDB" id="490850at2"/>
<protein>
    <recommendedName>
        <fullName evidence="1">DUF6888 domain-containing protein</fullName>
    </recommendedName>
</protein>
<dbReference type="InterPro" id="IPR054181">
    <property type="entry name" value="DUF6888"/>
</dbReference>
<keyword evidence="3" id="KW-1185">Reference proteome</keyword>
<feature type="domain" description="DUF6888" evidence="1">
    <location>
        <begin position="7"/>
        <end position="60"/>
    </location>
</feature>
<dbReference type="Proteomes" id="UP000238634">
    <property type="component" value="Unassembled WGS sequence"/>
</dbReference>
<evidence type="ECO:0000313" key="3">
    <source>
        <dbReference type="Proteomes" id="UP000238634"/>
    </source>
</evidence>
<name>A0A2T1DJ02_9CYAN</name>
<evidence type="ECO:0000259" key="1">
    <source>
        <dbReference type="Pfam" id="PF21828"/>
    </source>
</evidence>
<gene>
    <name evidence="2" type="ORF">C7B65_07570</name>
</gene>
<organism evidence="2 3">
    <name type="scientific">Phormidesmis priestleyi ULC007</name>
    <dbReference type="NCBI Taxonomy" id="1920490"/>
    <lineage>
        <taxon>Bacteria</taxon>
        <taxon>Bacillati</taxon>
        <taxon>Cyanobacteriota</taxon>
        <taxon>Cyanophyceae</taxon>
        <taxon>Leptolyngbyales</taxon>
        <taxon>Leptolyngbyaceae</taxon>
        <taxon>Phormidesmis</taxon>
    </lineage>
</organism>
<dbReference type="EMBL" id="PVWG01000006">
    <property type="protein sequence ID" value="PSB20435.1"/>
    <property type="molecule type" value="Genomic_DNA"/>
</dbReference>
<proteinExistence type="predicted"/>
<reference evidence="2 3" key="2">
    <citation type="submission" date="2018-03" db="EMBL/GenBank/DDBJ databases">
        <title>The ancient ancestry and fast evolution of plastids.</title>
        <authorList>
            <person name="Moore K.R."/>
            <person name="Magnabosco C."/>
            <person name="Momper L."/>
            <person name="Gold D.A."/>
            <person name="Bosak T."/>
            <person name="Fournier G.P."/>
        </authorList>
    </citation>
    <scope>NUCLEOTIDE SEQUENCE [LARGE SCALE GENOMIC DNA]</scope>
    <source>
        <strain evidence="2 3">ULC007</strain>
    </source>
</reference>
<comment type="caution">
    <text evidence="2">The sequence shown here is derived from an EMBL/GenBank/DDBJ whole genome shotgun (WGS) entry which is preliminary data.</text>
</comment>
<dbReference type="AlphaFoldDB" id="A0A2T1DJ02"/>
<dbReference type="Pfam" id="PF21828">
    <property type="entry name" value="DUF6888"/>
    <property type="match status" value="1"/>
</dbReference>
<sequence length="63" mass="7314">MSRPLHPTSQQESKCYVLCQNLTASFLSIHILRLDERTGNIYILAGEETEILIFRDGQWRHLA</sequence>